<evidence type="ECO:0000313" key="15">
    <source>
        <dbReference type="Proteomes" id="UP000734854"/>
    </source>
</evidence>
<dbReference type="FunFam" id="1.10.510.10:FF:001023">
    <property type="entry name" value="Os07g0541700 protein"/>
    <property type="match status" value="1"/>
</dbReference>
<dbReference type="Gene3D" id="1.10.510.10">
    <property type="entry name" value="Transferase(Phosphotransferase) domain 1"/>
    <property type="match status" value="1"/>
</dbReference>
<comment type="catalytic activity">
    <reaction evidence="11">
        <text>L-threonyl-[protein] + ATP = O-phospho-L-threonyl-[protein] + ADP + H(+)</text>
        <dbReference type="Rhea" id="RHEA:46608"/>
        <dbReference type="Rhea" id="RHEA-COMP:11060"/>
        <dbReference type="Rhea" id="RHEA-COMP:11605"/>
        <dbReference type="ChEBI" id="CHEBI:15378"/>
        <dbReference type="ChEBI" id="CHEBI:30013"/>
        <dbReference type="ChEBI" id="CHEBI:30616"/>
        <dbReference type="ChEBI" id="CHEBI:61977"/>
        <dbReference type="ChEBI" id="CHEBI:456216"/>
        <dbReference type="EC" id="2.7.11.1"/>
    </reaction>
</comment>
<dbReference type="InterPro" id="IPR008271">
    <property type="entry name" value="Ser/Thr_kinase_AS"/>
</dbReference>
<dbReference type="GO" id="GO:0005524">
    <property type="term" value="F:ATP binding"/>
    <property type="evidence" value="ECO:0007669"/>
    <property type="project" value="UniProtKB-KW"/>
</dbReference>
<evidence type="ECO:0000256" key="6">
    <source>
        <dbReference type="ARBA" id="ARBA00022741"/>
    </source>
</evidence>
<gene>
    <name evidence="14" type="ORF">ZIOFF_015520</name>
</gene>
<name>A0A8J5I0F8_ZINOF</name>
<keyword evidence="7" id="KW-0418">Kinase</keyword>
<keyword evidence="6" id="KW-0547">Nucleotide-binding</keyword>
<dbReference type="InterPro" id="IPR011009">
    <property type="entry name" value="Kinase-like_dom_sf"/>
</dbReference>
<dbReference type="PROSITE" id="PS00108">
    <property type="entry name" value="PROTEIN_KINASE_ST"/>
    <property type="match status" value="1"/>
</dbReference>
<dbReference type="EC" id="2.7.11.1" evidence="1"/>
<keyword evidence="5" id="KW-0677">Repeat</keyword>
<organism evidence="14 15">
    <name type="scientific">Zingiber officinale</name>
    <name type="common">Ginger</name>
    <name type="synonym">Amomum zingiber</name>
    <dbReference type="NCBI Taxonomy" id="94328"/>
    <lineage>
        <taxon>Eukaryota</taxon>
        <taxon>Viridiplantae</taxon>
        <taxon>Streptophyta</taxon>
        <taxon>Embryophyta</taxon>
        <taxon>Tracheophyta</taxon>
        <taxon>Spermatophyta</taxon>
        <taxon>Magnoliopsida</taxon>
        <taxon>Liliopsida</taxon>
        <taxon>Zingiberales</taxon>
        <taxon>Zingiberaceae</taxon>
        <taxon>Zingiber</taxon>
    </lineage>
</organism>
<dbReference type="PROSITE" id="PS50011">
    <property type="entry name" value="PROTEIN_KINASE_DOM"/>
    <property type="match status" value="1"/>
</dbReference>
<keyword evidence="15" id="KW-1185">Reference proteome</keyword>
<dbReference type="Proteomes" id="UP000734854">
    <property type="component" value="Unassembled WGS sequence"/>
</dbReference>
<evidence type="ECO:0000256" key="4">
    <source>
        <dbReference type="ARBA" id="ARBA00022679"/>
    </source>
</evidence>
<keyword evidence="3" id="KW-0433">Leucine-rich repeat</keyword>
<evidence type="ECO:0000256" key="10">
    <source>
        <dbReference type="ARBA" id="ARBA00023180"/>
    </source>
</evidence>
<dbReference type="EMBL" id="JACMSC010000004">
    <property type="protein sequence ID" value="KAG6525558.1"/>
    <property type="molecule type" value="Genomic_DNA"/>
</dbReference>
<keyword evidence="9" id="KW-0675">Receptor</keyword>
<evidence type="ECO:0000256" key="8">
    <source>
        <dbReference type="ARBA" id="ARBA00022840"/>
    </source>
</evidence>
<evidence type="ECO:0000256" key="3">
    <source>
        <dbReference type="ARBA" id="ARBA00022614"/>
    </source>
</evidence>
<dbReference type="SUPFAM" id="SSF56112">
    <property type="entry name" value="Protein kinase-like (PK-like)"/>
    <property type="match status" value="1"/>
</dbReference>
<dbReference type="PANTHER" id="PTHR48056">
    <property type="entry name" value="LRR RECEPTOR-LIKE SERINE/THREONINE-PROTEIN KINASE-RELATED"/>
    <property type="match status" value="1"/>
</dbReference>
<protein>
    <recommendedName>
        <fullName evidence="1">non-specific serine/threonine protein kinase</fullName>
        <ecNumber evidence="1">2.7.11.1</ecNumber>
    </recommendedName>
</protein>
<dbReference type="InterPro" id="IPR000719">
    <property type="entry name" value="Prot_kinase_dom"/>
</dbReference>
<evidence type="ECO:0000256" key="1">
    <source>
        <dbReference type="ARBA" id="ARBA00012513"/>
    </source>
</evidence>
<evidence type="ECO:0000256" key="11">
    <source>
        <dbReference type="ARBA" id="ARBA00047899"/>
    </source>
</evidence>
<accession>A0A8J5I0F8</accession>
<sequence length="203" mass="22193">MLNGSLGDLLHDNKGSVLDLPMRYKIALEAAEGLSYLHHDCVSSIVHRDVKSNNILMDEKFGAKVADFGVAKAVENGPKSMSVIASSCGYIALEYAYTLRVNEKSDIYSFGVVILELVIGKLPIDPEYNEKDLVKWVCRDIEGTKHWFTLCQLSPNQSSVNEGGGEDAARSSTIEQGQAGKLAMWCAGKLVTFFVLYAGQQVV</sequence>
<evidence type="ECO:0000256" key="12">
    <source>
        <dbReference type="ARBA" id="ARBA00048679"/>
    </source>
</evidence>
<reference evidence="14 15" key="1">
    <citation type="submission" date="2020-08" db="EMBL/GenBank/DDBJ databases">
        <title>Plant Genome Project.</title>
        <authorList>
            <person name="Zhang R.-G."/>
        </authorList>
    </citation>
    <scope>NUCLEOTIDE SEQUENCE [LARGE SCALE GENOMIC DNA]</scope>
    <source>
        <tissue evidence="14">Rhizome</tissue>
    </source>
</reference>
<evidence type="ECO:0000256" key="9">
    <source>
        <dbReference type="ARBA" id="ARBA00023170"/>
    </source>
</evidence>
<evidence type="ECO:0000256" key="7">
    <source>
        <dbReference type="ARBA" id="ARBA00022777"/>
    </source>
</evidence>
<proteinExistence type="predicted"/>
<keyword evidence="8" id="KW-0067">ATP-binding</keyword>
<dbReference type="AlphaFoldDB" id="A0A8J5I0F8"/>
<keyword evidence="10" id="KW-0325">Glycoprotein</keyword>
<evidence type="ECO:0000256" key="5">
    <source>
        <dbReference type="ARBA" id="ARBA00022737"/>
    </source>
</evidence>
<keyword evidence="2" id="KW-0723">Serine/threonine-protein kinase</keyword>
<feature type="domain" description="Protein kinase" evidence="13">
    <location>
        <begin position="1"/>
        <end position="203"/>
    </location>
</feature>
<dbReference type="SMART" id="SM00220">
    <property type="entry name" value="S_TKc"/>
    <property type="match status" value="1"/>
</dbReference>
<keyword evidence="4" id="KW-0808">Transferase</keyword>
<comment type="caution">
    <text evidence="14">The sequence shown here is derived from an EMBL/GenBank/DDBJ whole genome shotgun (WGS) entry which is preliminary data.</text>
</comment>
<dbReference type="InterPro" id="IPR050647">
    <property type="entry name" value="Plant_LRR-RLKs"/>
</dbReference>
<comment type="catalytic activity">
    <reaction evidence="12">
        <text>L-seryl-[protein] + ATP = O-phospho-L-seryl-[protein] + ADP + H(+)</text>
        <dbReference type="Rhea" id="RHEA:17989"/>
        <dbReference type="Rhea" id="RHEA-COMP:9863"/>
        <dbReference type="Rhea" id="RHEA-COMP:11604"/>
        <dbReference type="ChEBI" id="CHEBI:15378"/>
        <dbReference type="ChEBI" id="CHEBI:29999"/>
        <dbReference type="ChEBI" id="CHEBI:30616"/>
        <dbReference type="ChEBI" id="CHEBI:83421"/>
        <dbReference type="ChEBI" id="CHEBI:456216"/>
        <dbReference type="EC" id="2.7.11.1"/>
    </reaction>
</comment>
<evidence type="ECO:0000256" key="2">
    <source>
        <dbReference type="ARBA" id="ARBA00022527"/>
    </source>
</evidence>
<dbReference type="GO" id="GO:0033612">
    <property type="term" value="F:receptor serine/threonine kinase binding"/>
    <property type="evidence" value="ECO:0007669"/>
    <property type="project" value="TreeGrafter"/>
</dbReference>
<evidence type="ECO:0000313" key="14">
    <source>
        <dbReference type="EMBL" id="KAG6525558.1"/>
    </source>
</evidence>
<dbReference type="PANTHER" id="PTHR48056:SF15">
    <property type="entry name" value="RECEPTOR-LIKE PROTEIN KINASE HSL1"/>
    <property type="match status" value="1"/>
</dbReference>
<evidence type="ECO:0000259" key="13">
    <source>
        <dbReference type="PROSITE" id="PS50011"/>
    </source>
</evidence>
<dbReference type="GO" id="GO:0004674">
    <property type="term" value="F:protein serine/threonine kinase activity"/>
    <property type="evidence" value="ECO:0007669"/>
    <property type="project" value="UniProtKB-KW"/>
</dbReference>
<dbReference type="Pfam" id="PF00069">
    <property type="entry name" value="Pkinase"/>
    <property type="match status" value="1"/>
</dbReference>